<comment type="similarity">
    <text evidence="1">Belongs to the GMC oxidoreductase family.</text>
</comment>
<dbReference type="InterPro" id="IPR007867">
    <property type="entry name" value="GMC_OxRtase_C"/>
</dbReference>
<dbReference type="Gene3D" id="3.50.50.60">
    <property type="entry name" value="FAD/NAD(P)-binding domain"/>
    <property type="match status" value="2"/>
</dbReference>
<dbReference type="Pfam" id="PF05199">
    <property type="entry name" value="GMC_oxred_C"/>
    <property type="match status" value="1"/>
</dbReference>
<proteinExistence type="inferred from homology"/>
<feature type="domain" description="Glucose-methanol-choline oxidoreductase N-terminal" evidence="5">
    <location>
        <begin position="60"/>
        <end position="267"/>
    </location>
</feature>
<organism evidence="8 9">
    <name type="scientific">Novosphingobium panipatense</name>
    <dbReference type="NCBI Taxonomy" id="428991"/>
    <lineage>
        <taxon>Bacteria</taxon>
        <taxon>Pseudomonadati</taxon>
        <taxon>Pseudomonadota</taxon>
        <taxon>Alphaproteobacteria</taxon>
        <taxon>Sphingomonadales</taxon>
        <taxon>Sphingomonadaceae</taxon>
        <taxon>Novosphingobium</taxon>
    </lineage>
</organism>
<evidence type="ECO:0000259" key="7">
    <source>
        <dbReference type="Pfam" id="PF05199"/>
    </source>
</evidence>
<accession>A0ABY1QKH0</accession>
<dbReference type="PANTHER" id="PTHR46056:SF12">
    <property type="entry name" value="LONG-CHAIN-ALCOHOL OXIDASE"/>
    <property type="match status" value="1"/>
</dbReference>
<evidence type="ECO:0000256" key="2">
    <source>
        <dbReference type="ARBA" id="ARBA00022630"/>
    </source>
</evidence>
<evidence type="ECO:0000256" key="3">
    <source>
        <dbReference type="ARBA" id="ARBA00022827"/>
    </source>
</evidence>
<evidence type="ECO:0000256" key="1">
    <source>
        <dbReference type="ARBA" id="ARBA00010790"/>
    </source>
</evidence>
<evidence type="ECO:0000313" key="8">
    <source>
        <dbReference type="EMBL" id="SMP71633.1"/>
    </source>
</evidence>
<dbReference type="Pfam" id="PF00732">
    <property type="entry name" value="GMC_oxred_N"/>
    <property type="match status" value="1"/>
</dbReference>
<evidence type="ECO:0000256" key="4">
    <source>
        <dbReference type="ARBA" id="ARBA00023002"/>
    </source>
</evidence>
<keyword evidence="9" id="KW-1185">Reference proteome</keyword>
<dbReference type="RefSeq" id="WP_283406280.1">
    <property type="nucleotide sequence ID" value="NZ_FXUI01000006.1"/>
</dbReference>
<evidence type="ECO:0000313" key="9">
    <source>
        <dbReference type="Proteomes" id="UP001157910"/>
    </source>
</evidence>
<feature type="domain" description="Glucose-methanol-choline oxidoreductase C-terminal" evidence="7">
    <location>
        <begin position="412"/>
        <end position="473"/>
    </location>
</feature>
<gene>
    <name evidence="8" type="ORF">SAMN06296065_10648</name>
</gene>
<keyword evidence="2" id="KW-0285">Flavoprotein</keyword>
<protein>
    <submittedName>
        <fullName evidence="8">Choline dehydrogenase</fullName>
    </submittedName>
</protein>
<dbReference type="SUPFAM" id="SSF51905">
    <property type="entry name" value="FAD/NAD(P)-binding domain"/>
    <property type="match status" value="1"/>
</dbReference>
<dbReference type="InterPro" id="IPR000172">
    <property type="entry name" value="GMC_OxRdtase_N"/>
</dbReference>
<dbReference type="Proteomes" id="UP001157910">
    <property type="component" value="Unassembled WGS sequence"/>
</dbReference>
<name>A0ABY1QKH0_9SPHN</name>
<keyword evidence="4" id="KW-0560">Oxidoreductase</keyword>
<sequence>MSPLRPRRTETLIIGSGPGGAVTGAVLAEAGRDVLMLEEGADLALDAAAPFSCDEMLLKYRNAGVSVALGNSKLAWVEGRCVGGGSEINRGLYHRTPEYILEEWTRRFQVKDLQPAVMRPHFEACETVARVEYAHHRAPEISRRLQSGAEVHGWHAGEAPRLYTYSPEEALRSSAPPGGKQSMSATFVPRFRQAGGQLLSSTRVRRLRREGSFWIAETEQRGADGGRHRSEVRADRIVVACGAVQTPALLRRSGMTRNIGNTLRFHPMVKVVADFGEMVNRAGDYDPVHQIREFEPQIGMGCSISTPAQLGMALAGQKDAWSLVREHWQNMGLYYVQSSGGSARVRNVRGFVDPMVRVRFEEDDLALLAVNLARLATALFAAGARRIYPCIPGYPVLETRADIASLPDKLRPADGSLTSVHVFSSCPMGEDERVCAVNSFGAMFGTEGLYINDASLLCTPTGVNPQGTVMAVARRNAIAMLERRSR</sequence>
<reference evidence="8 9" key="1">
    <citation type="submission" date="2017-05" db="EMBL/GenBank/DDBJ databases">
        <authorList>
            <person name="Varghese N."/>
            <person name="Submissions S."/>
        </authorList>
    </citation>
    <scope>NUCLEOTIDE SEQUENCE [LARGE SCALE GENOMIC DNA]</scope>
    <source>
        <strain evidence="8 9">SM16</strain>
    </source>
</reference>
<comment type="caution">
    <text evidence="8">The sequence shown here is derived from an EMBL/GenBank/DDBJ whole genome shotgun (WGS) entry which is preliminary data.</text>
</comment>
<keyword evidence="3" id="KW-0274">FAD</keyword>
<evidence type="ECO:0000259" key="5">
    <source>
        <dbReference type="Pfam" id="PF00732"/>
    </source>
</evidence>
<evidence type="ECO:0000259" key="6">
    <source>
        <dbReference type="Pfam" id="PF01494"/>
    </source>
</evidence>
<dbReference type="InterPro" id="IPR002938">
    <property type="entry name" value="FAD-bd"/>
</dbReference>
<dbReference type="PANTHER" id="PTHR46056">
    <property type="entry name" value="LONG-CHAIN-ALCOHOL OXIDASE"/>
    <property type="match status" value="1"/>
</dbReference>
<dbReference type="InterPro" id="IPR036188">
    <property type="entry name" value="FAD/NAD-bd_sf"/>
</dbReference>
<feature type="domain" description="FAD-binding" evidence="6">
    <location>
        <begin position="8"/>
        <end position="50"/>
    </location>
</feature>
<dbReference type="Pfam" id="PF01494">
    <property type="entry name" value="FAD_binding_3"/>
    <property type="match status" value="1"/>
</dbReference>
<dbReference type="EMBL" id="FXUI01000006">
    <property type="protein sequence ID" value="SMP71633.1"/>
    <property type="molecule type" value="Genomic_DNA"/>
</dbReference>